<accession>A0A1M6FF15</accession>
<protein>
    <submittedName>
        <fullName evidence="2">Beta-lactamase</fullName>
    </submittedName>
</protein>
<sequence length="414" mass="45944">METSILKKTFIASIKNTLSLLIYVLVFSACEKEDPQQFCDPTPKLDIDAFVEGLQERLNNEDNPNVGYQFVINQDGNLYHAEAEGFAIHENDSDGPVVMSVDTRMNVASVSKFIGTVALLKAMEEHNVSLGFNVVNYLPETWKSQVDSAHSDVDSDAYLTFRKLLQMNTAINFPGDNPFPGIMPTEAQMLAALSATPAMDRIGDYQNGNFTLIRVLIGQIVYELDETSDEYSTACTDKYFEYVKENIFDPLNINPPSSANEVESYYDGIYPWGYQWPFNPDFQNASDGALGWKHSSNPYRNGGSGGLLLSSMDLAKILAFFKHDQSETIISKKQRESILNSELGLTESIDGAYGKYLSKGGLRGADDCCSRALRSRIMIFPNGVEAVLLTNGNNTTLGSTLRDSYDNAWKSNCQ</sequence>
<dbReference type="EMBL" id="FQYP01000004">
    <property type="protein sequence ID" value="SHI96324.1"/>
    <property type="molecule type" value="Genomic_DNA"/>
</dbReference>
<dbReference type="PANTHER" id="PTHR46825:SF9">
    <property type="entry name" value="BETA-LACTAMASE-RELATED DOMAIN-CONTAINING PROTEIN"/>
    <property type="match status" value="1"/>
</dbReference>
<dbReference type="InterPro" id="IPR012338">
    <property type="entry name" value="Beta-lactam/transpept-like"/>
</dbReference>
<dbReference type="Proteomes" id="UP000184432">
    <property type="component" value="Unassembled WGS sequence"/>
</dbReference>
<dbReference type="Pfam" id="PF00144">
    <property type="entry name" value="Beta-lactamase"/>
    <property type="match status" value="1"/>
</dbReference>
<dbReference type="PROSITE" id="PS51257">
    <property type="entry name" value="PROKAR_LIPOPROTEIN"/>
    <property type="match status" value="1"/>
</dbReference>
<dbReference type="PANTHER" id="PTHR46825">
    <property type="entry name" value="D-ALANYL-D-ALANINE-CARBOXYPEPTIDASE/ENDOPEPTIDASE AMPH"/>
    <property type="match status" value="1"/>
</dbReference>
<dbReference type="RefSeq" id="WP_073316070.1">
    <property type="nucleotide sequence ID" value="NZ_FQYP01000004.1"/>
</dbReference>
<dbReference type="SUPFAM" id="SSF56601">
    <property type="entry name" value="beta-lactamase/transpeptidase-like"/>
    <property type="match status" value="1"/>
</dbReference>
<dbReference type="STRING" id="570521.SAMN04488508_104255"/>
<keyword evidence="3" id="KW-1185">Reference proteome</keyword>
<evidence type="ECO:0000313" key="3">
    <source>
        <dbReference type="Proteomes" id="UP000184432"/>
    </source>
</evidence>
<feature type="domain" description="Beta-lactamase-related" evidence="1">
    <location>
        <begin position="66"/>
        <end position="333"/>
    </location>
</feature>
<gene>
    <name evidence="2" type="ORF">SAMN04488508_104255</name>
</gene>
<evidence type="ECO:0000259" key="1">
    <source>
        <dbReference type="Pfam" id="PF00144"/>
    </source>
</evidence>
<dbReference type="InterPro" id="IPR050491">
    <property type="entry name" value="AmpC-like"/>
</dbReference>
<dbReference type="InterPro" id="IPR001466">
    <property type="entry name" value="Beta-lactam-related"/>
</dbReference>
<dbReference type="AlphaFoldDB" id="A0A1M6FF15"/>
<organism evidence="2 3">
    <name type="scientific">Aquimarina spongiae</name>
    <dbReference type="NCBI Taxonomy" id="570521"/>
    <lineage>
        <taxon>Bacteria</taxon>
        <taxon>Pseudomonadati</taxon>
        <taxon>Bacteroidota</taxon>
        <taxon>Flavobacteriia</taxon>
        <taxon>Flavobacteriales</taxon>
        <taxon>Flavobacteriaceae</taxon>
        <taxon>Aquimarina</taxon>
    </lineage>
</organism>
<dbReference type="OrthoDB" id="9793489at2"/>
<name>A0A1M6FF15_9FLAO</name>
<dbReference type="Gene3D" id="3.40.710.10">
    <property type="entry name" value="DD-peptidase/beta-lactamase superfamily"/>
    <property type="match status" value="1"/>
</dbReference>
<evidence type="ECO:0000313" key="2">
    <source>
        <dbReference type="EMBL" id="SHI96324.1"/>
    </source>
</evidence>
<reference evidence="3" key="1">
    <citation type="submission" date="2016-11" db="EMBL/GenBank/DDBJ databases">
        <authorList>
            <person name="Varghese N."/>
            <person name="Submissions S."/>
        </authorList>
    </citation>
    <scope>NUCLEOTIDE SEQUENCE [LARGE SCALE GENOMIC DNA]</scope>
    <source>
        <strain evidence="3">DSM 22623</strain>
    </source>
</reference>
<proteinExistence type="predicted"/>